<dbReference type="PROSITE" id="PS50297">
    <property type="entry name" value="ANK_REP_REGION"/>
    <property type="match status" value="7"/>
</dbReference>
<dbReference type="AlphaFoldDB" id="E2AV81"/>
<evidence type="ECO:0000256" key="3">
    <source>
        <dbReference type="PROSITE-ProRule" id="PRU00023"/>
    </source>
</evidence>
<dbReference type="InterPro" id="IPR002110">
    <property type="entry name" value="Ankyrin_rpt"/>
</dbReference>
<evidence type="ECO:0000256" key="4">
    <source>
        <dbReference type="SAM" id="MobiDB-lite"/>
    </source>
</evidence>
<sequence>MSGSAYSNSEGSLESIICHASQDESRNETQKQPWSKEEIEVALSKLPEGETALCVIPTLHGDALQKVLEEFQSVTINKSEDRKHSTSLPTDEIKQKTTVVDENRAANITIRGQLLAKWPNTCLLISSWLGHVEIVKALLEKGVPVSTRDNDGSNSEGSLESIICHASQDESRNETQKQPWSKEEIEVALSKLPEGETALCVIPTLHGDALQKVLEEFQSVTINKSEDRKHSTSLPTDEIKQKTTVVDENRAANITIRGQLLAKWPNTCLLISSWLGHVEIVKALLEKGVPVSTRDNDGRTPLHLAACTMSTKIVKELLKHGADPRKWDFEKKYTPLHCAAAAGCVATVTCLIKSGANVNAGRSPLYYAVLNNAVNCVEALLQAGASPNNPQFYGRMPLHVAAILGNVHCIRLLLDHRADVTMETENTKSTPLHLAAENGNAKCTRLLLKAGSKTETKNSSGQTAMHLATVAQSVKTIDMLISADAKVNAEDNEGRTPLHAAVSSARNSSAVVKILIKVCKLKFL</sequence>
<dbReference type="PROSITE" id="PS50088">
    <property type="entry name" value="ANK_REPEAT"/>
    <property type="match status" value="7"/>
</dbReference>
<dbReference type="SUPFAM" id="SSF48403">
    <property type="entry name" value="Ankyrin repeat"/>
    <property type="match status" value="2"/>
</dbReference>
<dbReference type="InterPro" id="IPR036770">
    <property type="entry name" value="Ankyrin_rpt-contain_sf"/>
</dbReference>
<feature type="repeat" description="ANK" evidence="3">
    <location>
        <begin position="393"/>
        <end position="425"/>
    </location>
</feature>
<evidence type="ECO:0000256" key="1">
    <source>
        <dbReference type="ARBA" id="ARBA00022737"/>
    </source>
</evidence>
<feature type="compositionally biased region" description="Basic and acidic residues" evidence="4">
    <location>
        <begin position="21"/>
        <end position="36"/>
    </location>
</feature>
<dbReference type="Proteomes" id="UP000000311">
    <property type="component" value="Unassembled WGS sequence"/>
</dbReference>
<dbReference type="STRING" id="104421.E2AV81"/>
<evidence type="ECO:0000313" key="5">
    <source>
        <dbReference type="EMBL" id="EFN62635.1"/>
    </source>
</evidence>
<feature type="repeat" description="ANK" evidence="3">
    <location>
        <begin position="460"/>
        <end position="492"/>
    </location>
</feature>
<dbReference type="Pfam" id="PF13637">
    <property type="entry name" value="Ank_4"/>
    <property type="match status" value="1"/>
</dbReference>
<dbReference type="OrthoDB" id="7464126at2759"/>
<feature type="repeat" description="ANK" evidence="3">
    <location>
        <begin position="427"/>
        <end position="459"/>
    </location>
</feature>
<dbReference type="Pfam" id="PF00023">
    <property type="entry name" value="Ank"/>
    <property type="match status" value="3"/>
</dbReference>
<dbReference type="InterPro" id="IPR050889">
    <property type="entry name" value="Dendritic_Spine_Reg/Scaffold"/>
</dbReference>
<gene>
    <name evidence="5" type="ORF">EAG_16377</name>
</gene>
<dbReference type="Gene3D" id="1.25.40.20">
    <property type="entry name" value="Ankyrin repeat-containing domain"/>
    <property type="match status" value="6"/>
</dbReference>
<dbReference type="OMA" id="EGETALC"/>
<feature type="repeat" description="ANK" evidence="3">
    <location>
        <begin position="493"/>
        <end position="517"/>
    </location>
</feature>
<dbReference type="Pfam" id="PF12796">
    <property type="entry name" value="Ank_2"/>
    <property type="match status" value="2"/>
</dbReference>
<name>E2AV81_CAMFO</name>
<feature type="repeat" description="ANK" evidence="3">
    <location>
        <begin position="297"/>
        <end position="329"/>
    </location>
</feature>
<evidence type="ECO:0000313" key="6">
    <source>
        <dbReference type="Proteomes" id="UP000000311"/>
    </source>
</evidence>
<feature type="repeat" description="ANK" evidence="3">
    <location>
        <begin position="331"/>
        <end position="363"/>
    </location>
</feature>
<feature type="region of interest" description="Disordered" evidence="4">
    <location>
        <begin position="1"/>
        <end position="36"/>
    </location>
</feature>
<feature type="compositionally biased region" description="Polar residues" evidence="4">
    <location>
        <begin position="1"/>
        <end position="12"/>
    </location>
</feature>
<reference evidence="5 6" key="1">
    <citation type="journal article" date="2010" name="Science">
        <title>Genomic comparison of the ants Camponotus floridanus and Harpegnathos saltator.</title>
        <authorList>
            <person name="Bonasio R."/>
            <person name="Zhang G."/>
            <person name="Ye C."/>
            <person name="Mutti N.S."/>
            <person name="Fang X."/>
            <person name="Qin N."/>
            <person name="Donahue G."/>
            <person name="Yang P."/>
            <person name="Li Q."/>
            <person name="Li C."/>
            <person name="Zhang P."/>
            <person name="Huang Z."/>
            <person name="Berger S.L."/>
            <person name="Reinberg D."/>
            <person name="Wang J."/>
            <person name="Liebig J."/>
        </authorList>
    </citation>
    <scope>NUCLEOTIDE SEQUENCE [LARGE SCALE GENOMIC DNA]</scope>
    <source>
        <strain evidence="6">C129</strain>
    </source>
</reference>
<keyword evidence="5" id="KW-0675">Receptor</keyword>
<evidence type="ECO:0000256" key="2">
    <source>
        <dbReference type="ARBA" id="ARBA00023043"/>
    </source>
</evidence>
<keyword evidence="6" id="KW-1185">Reference proteome</keyword>
<organism evidence="6">
    <name type="scientific">Camponotus floridanus</name>
    <name type="common">Florida carpenter ant</name>
    <dbReference type="NCBI Taxonomy" id="104421"/>
    <lineage>
        <taxon>Eukaryota</taxon>
        <taxon>Metazoa</taxon>
        <taxon>Ecdysozoa</taxon>
        <taxon>Arthropoda</taxon>
        <taxon>Hexapoda</taxon>
        <taxon>Insecta</taxon>
        <taxon>Pterygota</taxon>
        <taxon>Neoptera</taxon>
        <taxon>Endopterygota</taxon>
        <taxon>Hymenoptera</taxon>
        <taxon>Apocrita</taxon>
        <taxon>Aculeata</taxon>
        <taxon>Formicoidea</taxon>
        <taxon>Formicidae</taxon>
        <taxon>Formicinae</taxon>
        <taxon>Camponotus</taxon>
    </lineage>
</organism>
<keyword evidence="2 3" id="KW-0040">ANK repeat</keyword>
<dbReference type="PANTHER" id="PTHR24166:SF48">
    <property type="entry name" value="PROTEIN VAPYRIN"/>
    <property type="match status" value="1"/>
</dbReference>
<keyword evidence="1" id="KW-0677">Repeat</keyword>
<dbReference type="EMBL" id="GL443059">
    <property type="protein sequence ID" value="EFN62635.1"/>
    <property type="molecule type" value="Genomic_DNA"/>
</dbReference>
<proteinExistence type="predicted"/>
<dbReference type="PANTHER" id="PTHR24166">
    <property type="entry name" value="ROLLING PEBBLES, ISOFORM B"/>
    <property type="match status" value="1"/>
</dbReference>
<dbReference type="SMART" id="SM00248">
    <property type="entry name" value="ANK"/>
    <property type="match status" value="9"/>
</dbReference>
<protein>
    <submittedName>
        <fullName evidence="5">Transient receptor potential channel pyrexia</fullName>
    </submittedName>
</protein>
<dbReference type="InParanoid" id="E2AV81"/>
<feature type="repeat" description="ANK" evidence="3">
    <location>
        <begin position="360"/>
        <end position="392"/>
    </location>
</feature>
<accession>E2AV81</accession>